<keyword evidence="3" id="KW-1185">Reference proteome</keyword>
<name>A0A2G5EQE5_AQUCA</name>
<evidence type="ECO:0000313" key="3">
    <source>
        <dbReference type="Proteomes" id="UP000230069"/>
    </source>
</evidence>
<dbReference type="SUPFAM" id="SSF81383">
    <property type="entry name" value="F-box domain"/>
    <property type="match status" value="1"/>
</dbReference>
<organism evidence="2 3">
    <name type="scientific">Aquilegia coerulea</name>
    <name type="common">Rocky mountain columbine</name>
    <dbReference type="NCBI Taxonomy" id="218851"/>
    <lineage>
        <taxon>Eukaryota</taxon>
        <taxon>Viridiplantae</taxon>
        <taxon>Streptophyta</taxon>
        <taxon>Embryophyta</taxon>
        <taxon>Tracheophyta</taxon>
        <taxon>Spermatophyta</taxon>
        <taxon>Magnoliopsida</taxon>
        <taxon>Ranunculales</taxon>
        <taxon>Ranunculaceae</taxon>
        <taxon>Thalictroideae</taxon>
        <taxon>Aquilegia</taxon>
    </lineage>
</organism>
<dbReference type="Pfam" id="PF24758">
    <property type="entry name" value="LRR_At5g56370"/>
    <property type="match status" value="1"/>
</dbReference>
<feature type="domain" description="F-box/LRR-repeat protein 15/At3g58940/PEG3-like LRR" evidence="1">
    <location>
        <begin position="143"/>
        <end position="231"/>
    </location>
</feature>
<dbReference type="Proteomes" id="UP000230069">
    <property type="component" value="Unassembled WGS sequence"/>
</dbReference>
<dbReference type="InterPro" id="IPR055411">
    <property type="entry name" value="LRR_FXL15/At3g58940/PEG3-like"/>
</dbReference>
<dbReference type="EMBL" id="KZ305022">
    <property type="protein sequence ID" value="PIA57847.1"/>
    <property type="molecule type" value="Genomic_DNA"/>
</dbReference>
<dbReference type="InterPro" id="IPR032675">
    <property type="entry name" value="LRR_dom_sf"/>
</dbReference>
<gene>
    <name evidence="2" type="ORF">AQUCO_00500041v1</name>
</gene>
<dbReference type="STRING" id="218851.A0A2G5EQE5"/>
<reference evidence="2 3" key="1">
    <citation type="submission" date="2017-09" db="EMBL/GenBank/DDBJ databases">
        <title>WGS assembly of Aquilegia coerulea Goldsmith.</title>
        <authorList>
            <person name="Hodges S."/>
            <person name="Kramer E."/>
            <person name="Nordborg M."/>
            <person name="Tomkins J."/>
            <person name="Borevitz J."/>
            <person name="Derieg N."/>
            <person name="Yan J."/>
            <person name="Mihaltcheva S."/>
            <person name="Hayes R.D."/>
            <person name="Rokhsar D."/>
        </authorList>
    </citation>
    <scope>NUCLEOTIDE SEQUENCE [LARGE SCALE GENOMIC DNA]</scope>
    <source>
        <strain evidence="3">cv. Goldsmith</strain>
    </source>
</reference>
<protein>
    <recommendedName>
        <fullName evidence="1">F-box/LRR-repeat protein 15/At3g58940/PEG3-like LRR domain-containing protein</fullName>
    </recommendedName>
</protein>
<dbReference type="InterPro" id="IPR036047">
    <property type="entry name" value="F-box-like_dom_sf"/>
</dbReference>
<sequence length="276" mass="31639">MEDDEERRKFEVSCKWQDLSTNCLVQIFQKVGLECLILVIPFVCKSWYKASLDPQLYKVLDFQFMNMYGDEEEDEDEDEEEDDSALVERRILPPMQFMKIAVNRSRGMATEVLFPEYHDGVDDSVCPALKTLVLPGFFKMISKLKNLESLTTFNTDWNFRKILNEIHIHCPNFQSLTVRTFLNEDTASAIVTLFPNLKHLEISDGLIVRDTLITILSGCRKLESLNVIKCKGFDADDAMLIKLASHIKVFKFESSGCQLGNLSYTNVSLLYSLAGF</sequence>
<dbReference type="PANTHER" id="PTHR38926">
    <property type="entry name" value="F-BOX DOMAIN CONTAINING PROTEIN, EXPRESSED"/>
    <property type="match status" value="1"/>
</dbReference>
<dbReference type="InParanoid" id="A0A2G5EQE5"/>
<accession>A0A2G5EQE5</accession>
<dbReference type="AlphaFoldDB" id="A0A2G5EQE5"/>
<proteinExistence type="predicted"/>
<dbReference type="Gene3D" id="3.80.10.10">
    <property type="entry name" value="Ribonuclease Inhibitor"/>
    <property type="match status" value="2"/>
</dbReference>
<evidence type="ECO:0000313" key="2">
    <source>
        <dbReference type="EMBL" id="PIA57847.1"/>
    </source>
</evidence>
<evidence type="ECO:0000259" key="1">
    <source>
        <dbReference type="Pfam" id="PF24758"/>
    </source>
</evidence>
<dbReference type="PANTHER" id="PTHR38926:SF5">
    <property type="entry name" value="F-BOX AND LEUCINE-RICH REPEAT PROTEIN 6"/>
    <property type="match status" value="1"/>
</dbReference>
<dbReference type="SUPFAM" id="SSF52047">
    <property type="entry name" value="RNI-like"/>
    <property type="match status" value="1"/>
</dbReference>
<dbReference type="OrthoDB" id="1929062at2759"/>